<reference evidence="9" key="1">
    <citation type="submission" date="2023-02" db="EMBL/GenBank/DDBJ databases">
        <title>Genome of toxic invasive species Heracleum sosnowskyi carries increased number of genes despite the absence of recent whole-genome duplications.</title>
        <authorList>
            <person name="Schelkunov M."/>
            <person name="Shtratnikova V."/>
            <person name="Makarenko M."/>
            <person name="Klepikova A."/>
            <person name="Omelchenko D."/>
            <person name="Novikova G."/>
            <person name="Obukhova E."/>
            <person name="Bogdanov V."/>
            <person name="Penin A."/>
            <person name="Logacheva M."/>
        </authorList>
    </citation>
    <scope>NUCLEOTIDE SEQUENCE</scope>
    <source>
        <strain evidence="9">Hsosn_3</strain>
        <tissue evidence="9">Leaf</tissue>
    </source>
</reference>
<dbReference type="GO" id="GO:0003676">
    <property type="term" value="F:nucleic acid binding"/>
    <property type="evidence" value="ECO:0007669"/>
    <property type="project" value="InterPro"/>
</dbReference>
<evidence type="ECO:0000256" key="5">
    <source>
        <dbReference type="ARBA" id="ARBA00022840"/>
    </source>
</evidence>
<dbReference type="CDD" id="cd00268">
    <property type="entry name" value="DEADc"/>
    <property type="match status" value="1"/>
</dbReference>
<dbReference type="GO" id="GO:0003724">
    <property type="term" value="F:RNA helicase activity"/>
    <property type="evidence" value="ECO:0007669"/>
    <property type="project" value="TreeGrafter"/>
</dbReference>
<dbReference type="InterPro" id="IPR027417">
    <property type="entry name" value="P-loop_NTPase"/>
</dbReference>
<dbReference type="InterPro" id="IPR001650">
    <property type="entry name" value="Helicase_C-like"/>
</dbReference>
<dbReference type="CDD" id="cd18787">
    <property type="entry name" value="SF2_C_DEAD"/>
    <property type="match status" value="1"/>
</dbReference>
<evidence type="ECO:0000259" key="7">
    <source>
        <dbReference type="PROSITE" id="PS51192"/>
    </source>
</evidence>
<gene>
    <name evidence="9" type="ORF">POM88_012471</name>
</gene>
<proteinExistence type="inferred from homology"/>
<evidence type="ECO:0000256" key="2">
    <source>
        <dbReference type="ARBA" id="ARBA00022741"/>
    </source>
</evidence>
<feature type="domain" description="Helicase ATP-binding" evidence="7">
    <location>
        <begin position="141"/>
        <end position="314"/>
    </location>
</feature>
<dbReference type="PANTHER" id="PTHR47959">
    <property type="entry name" value="ATP-DEPENDENT RNA HELICASE RHLE-RELATED"/>
    <property type="match status" value="1"/>
</dbReference>
<sequence>MNSLFLLNSLNRSKRVTLALASLTHQALSLPNPPTNLSHNFSTYTNNTYTNFTSNVTKPPSEFNSRRYIHNDVVLSVRASSSVSRISAAVDDFSDEDLKKGGASKDEEGLEISKLGIADEIVTALAKKGITKLFPIQKAVLEPAMQGRDMIGRAKTGTGKTLAFGIPIIDKIIQFNKKHGQGRNPLALCLAPTRELASQVDKEFHESCNLETLCAYGGTPIQRQMSALDHGIDILVGTPGRVIDLLKRGALNLSEIQYVVLDEADQMLNVGFADDVETILKYLPQNRQTLMFSATMPKWIVQLTRKYLKNPLTIDLVGEDNQKLAEGITIYSIVSDMHDKPGILGPLVTEHAKGGKCIVFTQTKRDADRLAYAMKNSFPCEPLHGDITQAQRERTLSGFRSGQFNVLIATDVAARGLDVPNVDLVIHYELPNSTEIFVHRSGRTGRAGKKGRAILIHSSNQSKDVKGIESYVGCRFQELSSIKVDTGARDMFRDMGRSSGSREGGRFGSSGYGRSSSYGGFGSGNSGGSSYGRSGGFGGSSGRSSGGFGGQSSSRSSGGFGGSGSRSSGGFGGSGSRSSGGFGGSGSGRSASSDLIGRKQCWRKDGFSREDTPKNNSLAYAYKVCSQGGKLRNLAGDITNFVVMWRDHFRNICCLARILDSLHVI</sequence>
<dbReference type="InterPro" id="IPR014001">
    <property type="entry name" value="Helicase_ATP-bd"/>
</dbReference>
<dbReference type="Pfam" id="PF00271">
    <property type="entry name" value="Helicase_C"/>
    <property type="match status" value="1"/>
</dbReference>
<dbReference type="GO" id="GO:0005524">
    <property type="term" value="F:ATP binding"/>
    <property type="evidence" value="ECO:0007669"/>
    <property type="project" value="UniProtKB-KW"/>
</dbReference>
<dbReference type="GO" id="GO:0016787">
    <property type="term" value="F:hydrolase activity"/>
    <property type="evidence" value="ECO:0007669"/>
    <property type="project" value="UniProtKB-KW"/>
</dbReference>
<evidence type="ECO:0000256" key="3">
    <source>
        <dbReference type="ARBA" id="ARBA00022801"/>
    </source>
</evidence>
<dbReference type="FunFam" id="3.40.50.300:FF:001060">
    <property type="entry name" value="ATP-dependent RNA helicase RhlE"/>
    <property type="match status" value="1"/>
</dbReference>
<keyword evidence="10" id="KW-1185">Reference proteome</keyword>
<comment type="similarity">
    <text evidence="1">Belongs to the DEAD box helicase family. DDX21/DDX50 subfamily.</text>
</comment>
<evidence type="ECO:0000256" key="4">
    <source>
        <dbReference type="ARBA" id="ARBA00022806"/>
    </source>
</evidence>
<accession>A0AAD8J0E7</accession>
<dbReference type="GO" id="GO:0005829">
    <property type="term" value="C:cytosol"/>
    <property type="evidence" value="ECO:0007669"/>
    <property type="project" value="TreeGrafter"/>
</dbReference>
<comment type="caution">
    <text evidence="9">The sequence shown here is derived from an EMBL/GenBank/DDBJ whole genome shotgun (WGS) entry which is preliminary data.</text>
</comment>
<feature type="region of interest" description="Disordered" evidence="6">
    <location>
        <begin position="493"/>
        <end position="512"/>
    </location>
</feature>
<evidence type="ECO:0000259" key="8">
    <source>
        <dbReference type="PROSITE" id="PS51194"/>
    </source>
</evidence>
<feature type="compositionally biased region" description="Gly residues" evidence="6">
    <location>
        <begin position="558"/>
        <end position="587"/>
    </location>
</feature>
<feature type="region of interest" description="Disordered" evidence="6">
    <location>
        <begin position="532"/>
        <end position="593"/>
    </location>
</feature>
<keyword evidence="2" id="KW-0547">Nucleotide-binding</keyword>
<feature type="compositionally biased region" description="Gly residues" evidence="6">
    <location>
        <begin position="532"/>
        <end position="550"/>
    </location>
</feature>
<keyword evidence="4 9" id="KW-0347">Helicase</keyword>
<evidence type="ECO:0000313" key="10">
    <source>
        <dbReference type="Proteomes" id="UP001237642"/>
    </source>
</evidence>
<dbReference type="InterPro" id="IPR044742">
    <property type="entry name" value="DEAD/DEAH_RhlB"/>
</dbReference>
<dbReference type="PROSITE" id="PS51194">
    <property type="entry name" value="HELICASE_CTER"/>
    <property type="match status" value="1"/>
</dbReference>
<keyword evidence="5" id="KW-0067">ATP-binding</keyword>
<name>A0AAD8J0E7_9APIA</name>
<dbReference type="InterPro" id="IPR050079">
    <property type="entry name" value="DEAD_box_RNA_helicase"/>
</dbReference>
<feature type="domain" description="Helicase C-terminal" evidence="8">
    <location>
        <begin position="329"/>
        <end position="496"/>
    </location>
</feature>
<dbReference type="AlphaFoldDB" id="A0AAD8J0E7"/>
<dbReference type="InterPro" id="IPR011545">
    <property type="entry name" value="DEAD/DEAH_box_helicase_dom"/>
</dbReference>
<evidence type="ECO:0000256" key="1">
    <source>
        <dbReference type="ARBA" id="ARBA00006517"/>
    </source>
</evidence>
<dbReference type="SMART" id="SM00490">
    <property type="entry name" value="HELICc"/>
    <property type="match status" value="1"/>
</dbReference>
<dbReference type="Proteomes" id="UP001237642">
    <property type="component" value="Unassembled WGS sequence"/>
</dbReference>
<dbReference type="EMBL" id="JAUIZM010000003">
    <property type="protein sequence ID" value="KAK1393415.1"/>
    <property type="molecule type" value="Genomic_DNA"/>
</dbReference>
<protein>
    <submittedName>
        <fullName evidence="9">DEAD-box ATP-dependent RNA helicase 53</fullName>
    </submittedName>
</protein>
<dbReference type="SMART" id="SM00487">
    <property type="entry name" value="DEXDc"/>
    <property type="match status" value="1"/>
</dbReference>
<dbReference type="PANTHER" id="PTHR47959:SF23">
    <property type="entry name" value="HELICASE ATP-BINDING DOMAIN-CONTAINING PROTEIN"/>
    <property type="match status" value="1"/>
</dbReference>
<dbReference type="Pfam" id="PF00270">
    <property type="entry name" value="DEAD"/>
    <property type="match status" value="1"/>
</dbReference>
<dbReference type="PROSITE" id="PS51192">
    <property type="entry name" value="HELICASE_ATP_BIND_1"/>
    <property type="match status" value="1"/>
</dbReference>
<reference evidence="9" key="2">
    <citation type="submission" date="2023-05" db="EMBL/GenBank/DDBJ databases">
        <authorList>
            <person name="Schelkunov M.I."/>
        </authorList>
    </citation>
    <scope>NUCLEOTIDE SEQUENCE</scope>
    <source>
        <strain evidence="9">Hsosn_3</strain>
        <tissue evidence="9">Leaf</tissue>
    </source>
</reference>
<evidence type="ECO:0000256" key="6">
    <source>
        <dbReference type="SAM" id="MobiDB-lite"/>
    </source>
</evidence>
<organism evidence="9 10">
    <name type="scientific">Heracleum sosnowskyi</name>
    <dbReference type="NCBI Taxonomy" id="360622"/>
    <lineage>
        <taxon>Eukaryota</taxon>
        <taxon>Viridiplantae</taxon>
        <taxon>Streptophyta</taxon>
        <taxon>Embryophyta</taxon>
        <taxon>Tracheophyta</taxon>
        <taxon>Spermatophyta</taxon>
        <taxon>Magnoliopsida</taxon>
        <taxon>eudicotyledons</taxon>
        <taxon>Gunneridae</taxon>
        <taxon>Pentapetalae</taxon>
        <taxon>asterids</taxon>
        <taxon>campanulids</taxon>
        <taxon>Apiales</taxon>
        <taxon>Apiaceae</taxon>
        <taxon>Apioideae</taxon>
        <taxon>apioid superclade</taxon>
        <taxon>Tordylieae</taxon>
        <taxon>Tordyliinae</taxon>
        <taxon>Heracleum</taxon>
    </lineage>
</organism>
<dbReference type="SUPFAM" id="SSF52540">
    <property type="entry name" value="P-loop containing nucleoside triphosphate hydrolases"/>
    <property type="match status" value="1"/>
</dbReference>
<keyword evidence="3" id="KW-0378">Hydrolase</keyword>
<evidence type="ECO:0000313" key="9">
    <source>
        <dbReference type="EMBL" id="KAK1393415.1"/>
    </source>
</evidence>
<dbReference type="Gene3D" id="3.40.50.300">
    <property type="entry name" value="P-loop containing nucleotide triphosphate hydrolases"/>
    <property type="match status" value="2"/>
</dbReference>